<reference evidence="2 3" key="1">
    <citation type="submission" date="2016-07" db="EMBL/GenBank/DDBJ databases">
        <title>Pervasive Adenine N6-methylation of Active Genes in Fungi.</title>
        <authorList>
            <consortium name="DOE Joint Genome Institute"/>
            <person name="Mondo S.J."/>
            <person name="Dannebaum R.O."/>
            <person name="Kuo R.C."/>
            <person name="Labutti K."/>
            <person name="Haridas S."/>
            <person name="Kuo A."/>
            <person name="Salamov A."/>
            <person name="Ahrendt S.R."/>
            <person name="Lipzen A."/>
            <person name="Sullivan W."/>
            <person name="Andreopoulos W.B."/>
            <person name="Clum A."/>
            <person name="Lindquist E."/>
            <person name="Daum C."/>
            <person name="Ramamoorthy G.K."/>
            <person name="Gryganskyi A."/>
            <person name="Culley D."/>
            <person name="Magnuson J.K."/>
            <person name="James T.Y."/>
            <person name="O'Malley M.A."/>
            <person name="Stajich J.E."/>
            <person name="Spatafora J.W."/>
            <person name="Visel A."/>
            <person name="Grigoriev I.V."/>
        </authorList>
    </citation>
    <scope>NUCLEOTIDE SEQUENCE [LARGE SCALE GENOMIC DNA]</scope>
    <source>
        <strain evidence="2 3">PL171</strain>
    </source>
</reference>
<evidence type="ECO:0000256" key="1">
    <source>
        <dbReference type="SAM" id="MobiDB-lite"/>
    </source>
</evidence>
<protein>
    <submittedName>
        <fullName evidence="2">Uncharacterized protein</fullName>
    </submittedName>
</protein>
<dbReference type="Proteomes" id="UP000193411">
    <property type="component" value="Unassembled WGS sequence"/>
</dbReference>
<comment type="caution">
    <text evidence="2">The sequence shown here is derived from an EMBL/GenBank/DDBJ whole genome shotgun (WGS) entry which is preliminary data.</text>
</comment>
<dbReference type="AlphaFoldDB" id="A0A1Y2HAP2"/>
<evidence type="ECO:0000313" key="2">
    <source>
        <dbReference type="EMBL" id="ORZ31670.1"/>
    </source>
</evidence>
<proteinExistence type="predicted"/>
<dbReference type="EMBL" id="MCFL01000056">
    <property type="protein sequence ID" value="ORZ31670.1"/>
    <property type="molecule type" value="Genomic_DNA"/>
</dbReference>
<keyword evidence="3" id="KW-1185">Reference proteome</keyword>
<gene>
    <name evidence="2" type="ORF">BCR44DRAFT_36945</name>
</gene>
<evidence type="ECO:0000313" key="3">
    <source>
        <dbReference type="Proteomes" id="UP000193411"/>
    </source>
</evidence>
<sequence>MGACVLPVQNSSISFLVPAPILGFGLLATGNHHNNNNNNNNNICAQDPPRAKK</sequence>
<name>A0A1Y2HAP2_9FUNG</name>
<accession>A0A1Y2HAP2</accession>
<organism evidence="2 3">
    <name type="scientific">Catenaria anguillulae PL171</name>
    <dbReference type="NCBI Taxonomy" id="765915"/>
    <lineage>
        <taxon>Eukaryota</taxon>
        <taxon>Fungi</taxon>
        <taxon>Fungi incertae sedis</taxon>
        <taxon>Blastocladiomycota</taxon>
        <taxon>Blastocladiomycetes</taxon>
        <taxon>Blastocladiales</taxon>
        <taxon>Catenariaceae</taxon>
        <taxon>Catenaria</taxon>
    </lineage>
</organism>
<feature type="region of interest" description="Disordered" evidence="1">
    <location>
        <begin position="31"/>
        <end position="53"/>
    </location>
</feature>
<feature type="compositionally biased region" description="Low complexity" evidence="1">
    <location>
        <begin position="31"/>
        <end position="42"/>
    </location>
</feature>